<dbReference type="Gene3D" id="1.20.1290.10">
    <property type="entry name" value="AhpD-like"/>
    <property type="match status" value="1"/>
</dbReference>
<dbReference type="SUPFAM" id="SSF69118">
    <property type="entry name" value="AhpD-like"/>
    <property type="match status" value="1"/>
</dbReference>
<gene>
    <name evidence="1" type="ORF">CLV71_102288</name>
</gene>
<dbReference type="AlphaFoldDB" id="A0A4R7W1D1"/>
<reference evidence="1 2" key="1">
    <citation type="submission" date="2019-03" db="EMBL/GenBank/DDBJ databases">
        <title>Genomic Encyclopedia of Archaeal and Bacterial Type Strains, Phase II (KMG-II): from individual species to whole genera.</title>
        <authorList>
            <person name="Goeker M."/>
        </authorList>
    </citation>
    <scope>NUCLEOTIDE SEQUENCE [LARGE SCALE GENOMIC DNA]</scope>
    <source>
        <strain evidence="1 2">DSM 45499</strain>
    </source>
</reference>
<protein>
    <submittedName>
        <fullName evidence="1">Uncharacterized protein</fullName>
    </submittedName>
</protein>
<proteinExistence type="predicted"/>
<name>A0A4R7W1D1_9PSEU</name>
<dbReference type="EMBL" id="SOCP01000002">
    <property type="protein sequence ID" value="TDV56222.1"/>
    <property type="molecule type" value="Genomic_DNA"/>
</dbReference>
<evidence type="ECO:0000313" key="1">
    <source>
        <dbReference type="EMBL" id="TDV56222.1"/>
    </source>
</evidence>
<keyword evidence="2" id="KW-1185">Reference proteome</keyword>
<accession>A0A4R7W1D1</accession>
<evidence type="ECO:0000313" key="2">
    <source>
        <dbReference type="Proteomes" id="UP000294927"/>
    </source>
</evidence>
<organism evidence="1 2">
    <name type="scientific">Actinophytocola oryzae</name>
    <dbReference type="NCBI Taxonomy" id="502181"/>
    <lineage>
        <taxon>Bacteria</taxon>
        <taxon>Bacillati</taxon>
        <taxon>Actinomycetota</taxon>
        <taxon>Actinomycetes</taxon>
        <taxon>Pseudonocardiales</taxon>
        <taxon>Pseudonocardiaceae</taxon>
    </lineage>
</organism>
<dbReference type="InterPro" id="IPR029032">
    <property type="entry name" value="AhpD-like"/>
</dbReference>
<dbReference type="Proteomes" id="UP000294927">
    <property type="component" value="Unassembled WGS sequence"/>
</dbReference>
<comment type="caution">
    <text evidence="1">The sequence shown here is derived from an EMBL/GenBank/DDBJ whole genome shotgun (WGS) entry which is preliminary data.</text>
</comment>
<sequence length="231" mass="25236">MATTSTRMMRQPPRDSVAADELAAYDNVVARQASYGYATGQPGYEKARPADQMAGPYFGALLQSPLIAAHISDLGAIYRSRGEVPGSYSHADREWIDIVLGHEMGLNMWGHVADGMAVGVRPQAVIAVVSGSWDDLEPRERMLAEFIRAFATGKVTDEQWATLVEDLGQRGAVEWTAFIGHLTMTIRLIQAFIHNEGEADDVVLARVQEVIDGKRDLPDSRARVPSPTTVS</sequence>